<feature type="domain" description="EamA" evidence="14">
    <location>
        <begin position="4"/>
        <end position="133"/>
    </location>
</feature>
<feature type="transmembrane region" description="Helical" evidence="13">
    <location>
        <begin position="227"/>
        <end position="248"/>
    </location>
</feature>
<proteinExistence type="inferred from homology"/>
<feature type="transmembrane region" description="Helical" evidence="13">
    <location>
        <begin position="260"/>
        <end position="276"/>
    </location>
</feature>
<evidence type="ECO:0000313" key="15">
    <source>
        <dbReference type="EMBL" id="MFD2413095.1"/>
    </source>
</evidence>
<keyword evidence="5" id="KW-0444">Lipid biosynthesis</keyword>
<dbReference type="Gene3D" id="1.10.3730.20">
    <property type="match status" value="2"/>
</dbReference>
<protein>
    <submittedName>
        <fullName evidence="15">EamA family transporter</fullName>
    </submittedName>
</protein>
<dbReference type="SUPFAM" id="SSF103481">
    <property type="entry name" value="Multidrug resistance efflux transporter EmrE"/>
    <property type="match status" value="2"/>
</dbReference>
<dbReference type="InterPro" id="IPR000390">
    <property type="entry name" value="Small_drug/metabolite_transptr"/>
</dbReference>
<evidence type="ECO:0000256" key="11">
    <source>
        <dbReference type="ARBA" id="ARBA00023098"/>
    </source>
</evidence>
<evidence type="ECO:0000256" key="10">
    <source>
        <dbReference type="ARBA" id="ARBA00022989"/>
    </source>
</evidence>
<dbReference type="PANTHER" id="PTHR30561:SF1">
    <property type="entry name" value="MULTIDRUG TRANSPORTER EMRE"/>
    <property type="match status" value="1"/>
</dbReference>
<comment type="subcellular location">
    <subcellularLocation>
        <location evidence="1">Cell membrane</location>
        <topology evidence="1">Multi-pass membrane protein</topology>
    </subcellularLocation>
</comment>
<keyword evidence="9" id="KW-0448">Lipopolysaccharide biosynthesis</keyword>
<evidence type="ECO:0000256" key="7">
    <source>
        <dbReference type="ARBA" id="ARBA00022556"/>
    </source>
</evidence>
<name>A0ABW5FGB7_9BACL</name>
<reference evidence="16" key="1">
    <citation type="journal article" date="2019" name="Int. J. Syst. Evol. Microbiol.">
        <title>The Global Catalogue of Microorganisms (GCM) 10K type strain sequencing project: providing services to taxonomists for standard genome sequencing and annotation.</title>
        <authorList>
            <consortium name="The Broad Institute Genomics Platform"/>
            <consortium name="The Broad Institute Genome Sequencing Center for Infectious Disease"/>
            <person name="Wu L."/>
            <person name="Ma J."/>
        </authorList>
    </citation>
    <scope>NUCLEOTIDE SEQUENCE [LARGE SCALE GENOMIC DNA]</scope>
    <source>
        <strain evidence="16">CCM 8725</strain>
    </source>
</reference>
<dbReference type="InterPro" id="IPR000620">
    <property type="entry name" value="EamA_dom"/>
</dbReference>
<keyword evidence="4" id="KW-1003">Cell membrane</keyword>
<dbReference type="Pfam" id="PF00892">
    <property type="entry name" value="EamA"/>
    <property type="match status" value="2"/>
</dbReference>
<evidence type="ECO:0000259" key="14">
    <source>
        <dbReference type="Pfam" id="PF00892"/>
    </source>
</evidence>
<dbReference type="Proteomes" id="UP001597448">
    <property type="component" value="Unassembled WGS sequence"/>
</dbReference>
<sequence>MLLPILLVLASGMCHAVWSMFTKRSLNKSSFLWSIMMVSTVLLLPVLLAELWTQPLAPGAYALLLLSVALQALYSWLLSITYEMGDLSQIYPVMRGTSTLLIPLIGVIFLKESLSVYGWIGICCMLGGFAVLSGIGSRRSLPAASGSGSMSGTPSASGSGTTLGYYTPVLMALCVGLCTTCYVFVDKLNLQHMSPLALLEVTNIGFVAGLTPAVLRSRKLLEEWRRNTFTILLGSVLNPGSYLLFLFALQQAPLAHISPLREIGTIFATLLGVLLLKERQGLRRLVCSVVIFCGILLIGIWG</sequence>
<dbReference type="RefSeq" id="WP_209993580.1">
    <property type="nucleotide sequence ID" value="NZ_JBHUKY010000058.1"/>
</dbReference>
<feature type="transmembrane region" description="Helical" evidence="13">
    <location>
        <begin position="197"/>
        <end position="215"/>
    </location>
</feature>
<feature type="transmembrane region" description="Helical" evidence="13">
    <location>
        <begin position="90"/>
        <end position="109"/>
    </location>
</feature>
<keyword evidence="3" id="KW-0813">Transport</keyword>
<feature type="transmembrane region" description="Helical" evidence="13">
    <location>
        <begin position="165"/>
        <end position="185"/>
    </location>
</feature>
<evidence type="ECO:0000256" key="9">
    <source>
        <dbReference type="ARBA" id="ARBA00022985"/>
    </source>
</evidence>
<comment type="caution">
    <text evidence="15">The sequence shown here is derived from an EMBL/GenBank/DDBJ whole genome shotgun (WGS) entry which is preliminary data.</text>
</comment>
<keyword evidence="8 13" id="KW-0812">Transmembrane</keyword>
<dbReference type="PANTHER" id="PTHR30561">
    <property type="entry name" value="SMR FAMILY PROTON-DEPENDENT DRUG EFFLUX TRANSPORTER SUGE"/>
    <property type="match status" value="1"/>
</dbReference>
<evidence type="ECO:0000256" key="4">
    <source>
        <dbReference type="ARBA" id="ARBA00022475"/>
    </source>
</evidence>
<keyword evidence="7" id="KW-0441">Lipid A biosynthesis</keyword>
<evidence type="ECO:0000256" key="12">
    <source>
        <dbReference type="ARBA" id="ARBA00023136"/>
    </source>
</evidence>
<keyword evidence="16" id="KW-1185">Reference proteome</keyword>
<evidence type="ECO:0000256" key="8">
    <source>
        <dbReference type="ARBA" id="ARBA00022692"/>
    </source>
</evidence>
<evidence type="ECO:0000256" key="1">
    <source>
        <dbReference type="ARBA" id="ARBA00004651"/>
    </source>
</evidence>
<keyword evidence="11" id="KW-0443">Lipid metabolism</keyword>
<evidence type="ECO:0000256" key="2">
    <source>
        <dbReference type="ARBA" id="ARBA00007362"/>
    </source>
</evidence>
<dbReference type="InterPro" id="IPR037185">
    <property type="entry name" value="EmrE-like"/>
</dbReference>
<feature type="transmembrane region" description="Helical" evidence="13">
    <location>
        <begin position="282"/>
        <end position="301"/>
    </location>
</feature>
<organism evidence="15 16">
    <name type="scientific">Paenibacillus rhizoplanae</name>
    <dbReference type="NCBI Taxonomy" id="1917181"/>
    <lineage>
        <taxon>Bacteria</taxon>
        <taxon>Bacillati</taxon>
        <taxon>Bacillota</taxon>
        <taxon>Bacilli</taxon>
        <taxon>Bacillales</taxon>
        <taxon>Paenibacillaceae</taxon>
        <taxon>Paenibacillus</taxon>
    </lineage>
</organism>
<dbReference type="EMBL" id="JBHUKY010000058">
    <property type="protein sequence ID" value="MFD2413095.1"/>
    <property type="molecule type" value="Genomic_DNA"/>
</dbReference>
<keyword evidence="6" id="KW-0997">Cell inner membrane</keyword>
<keyword evidence="10 13" id="KW-1133">Transmembrane helix</keyword>
<evidence type="ECO:0000256" key="6">
    <source>
        <dbReference type="ARBA" id="ARBA00022519"/>
    </source>
</evidence>
<keyword evidence="12 13" id="KW-0472">Membrane</keyword>
<accession>A0ABW5FGB7</accession>
<feature type="transmembrane region" description="Helical" evidence="13">
    <location>
        <begin position="32"/>
        <end position="52"/>
    </location>
</feature>
<comment type="similarity">
    <text evidence="2">Belongs to the EamA transporter family.</text>
</comment>
<evidence type="ECO:0000256" key="3">
    <source>
        <dbReference type="ARBA" id="ARBA00022448"/>
    </source>
</evidence>
<gene>
    <name evidence="15" type="ORF">ACFSX3_24735</name>
</gene>
<evidence type="ECO:0000313" key="16">
    <source>
        <dbReference type="Proteomes" id="UP001597448"/>
    </source>
</evidence>
<feature type="transmembrane region" description="Helical" evidence="13">
    <location>
        <begin position="116"/>
        <end position="135"/>
    </location>
</feature>
<evidence type="ECO:0000256" key="13">
    <source>
        <dbReference type="SAM" id="Phobius"/>
    </source>
</evidence>
<evidence type="ECO:0000256" key="5">
    <source>
        <dbReference type="ARBA" id="ARBA00022516"/>
    </source>
</evidence>
<feature type="domain" description="EamA" evidence="14">
    <location>
        <begin position="169"/>
        <end position="299"/>
    </location>
</feature>
<feature type="transmembrane region" description="Helical" evidence="13">
    <location>
        <begin position="59"/>
        <end position="78"/>
    </location>
</feature>